<evidence type="ECO:0000313" key="2">
    <source>
        <dbReference type="EMBL" id="VVC99012.1"/>
    </source>
</evidence>
<gene>
    <name evidence="2" type="ORF">LSINAPIS_LOCUS9965</name>
</gene>
<protein>
    <submittedName>
        <fullName evidence="2">Uncharacterized protein</fullName>
    </submittedName>
</protein>
<keyword evidence="3" id="KW-1185">Reference proteome</keyword>
<sequence length="151" mass="17275">MPHISHKIHKMSTRKNSSFETTKHKTYKKHILIPILVILLPYSLAINLPSGDPAPGRSPGPPINDEISDKSTNIEVAEVFYDETTESDVTTVEAIISVDDDACAYAKVYEGETKRTSHHIEIYHDFIKIKEKILDFRFLLKFKFIFKDLSL</sequence>
<dbReference type="EMBL" id="FZQP02003912">
    <property type="protein sequence ID" value="VVC99012.1"/>
    <property type="molecule type" value="Genomic_DNA"/>
</dbReference>
<reference evidence="2 3" key="1">
    <citation type="submission" date="2017-07" db="EMBL/GenBank/DDBJ databases">
        <authorList>
            <person name="Talla V."/>
            <person name="Backstrom N."/>
        </authorList>
    </citation>
    <scope>NUCLEOTIDE SEQUENCE [LARGE SCALE GENOMIC DNA]</scope>
</reference>
<feature type="region of interest" description="Disordered" evidence="1">
    <location>
        <begin position="1"/>
        <end position="21"/>
    </location>
</feature>
<evidence type="ECO:0000256" key="1">
    <source>
        <dbReference type="SAM" id="MobiDB-lite"/>
    </source>
</evidence>
<dbReference type="Proteomes" id="UP000324832">
    <property type="component" value="Unassembled WGS sequence"/>
</dbReference>
<organism evidence="2 3">
    <name type="scientific">Leptidea sinapis</name>
    <dbReference type="NCBI Taxonomy" id="189913"/>
    <lineage>
        <taxon>Eukaryota</taxon>
        <taxon>Metazoa</taxon>
        <taxon>Ecdysozoa</taxon>
        <taxon>Arthropoda</taxon>
        <taxon>Hexapoda</taxon>
        <taxon>Insecta</taxon>
        <taxon>Pterygota</taxon>
        <taxon>Neoptera</taxon>
        <taxon>Endopterygota</taxon>
        <taxon>Lepidoptera</taxon>
        <taxon>Glossata</taxon>
        <taxon>Ditrysia</taxon>
        <taxon>Papilionoidea</taxon>
        <taxon>Pieridae</taxon>
        <taxon>Dismorphiinae</taxon>
        <taxon>Leptidea</taxon>
    </lineage>
</organism>
<dbReference type="AlphaFoldDB" id="A0A5E4QLU3"/>
<feature type="compositionally biased region" description="Basic residues" evidence="1">
    <location>
        <begin position="1"/>
        <end position="13"/>
    </location>
</feature>
<proteinExistence type="predicted"/>
<evidence type="ECO:0000313" key="3">
    <source>
        <dbReference type="Proteomes" id="UP000324832"/>
    </source>
</evidence>
<accession>A0A5E4QLU3</accession>
<name>A0A5E4QLU3_9NEOP</name>